<evidence type="ECO:0000313" key="1">
    <source>
        <dbReference type="WBParaSite" id="GPUH_0001808301-mRNA-1"/>
    </source>
</evidence>
<organism evidence="1">
    <name type="scientific">Gongylonema pulchrum</name>
    <dbReference type="NCBI Taxonomy" id="637853"/>
    <lineage>
        <taxon>Eukaryota</taxon>
        <taxon>Metazoa</taxon>
        <taxon>Ecdysozoa</taxon>
        <taxon>Nematoda</taxon>
        <taxon>Chromadorea</taxon>
        <taxon>Rhabditida</taxon>
        <taxon>Spirurina</taxon>
        <taxon>Spiruromorpha</taxon>
        <taxon>Spiruroidea</taxon>
        <taxon>Gongylonematidae</taxon>
        <taxon>Gongylonema</taxon>
    </lineage>
</organism>
<dbReference type="AlphaFoldDB" id="A0A183EAR7"/>
<name>A0A183EAR7_9BILA</name>
<reference evidence="1" key="1">
    <citation type="submission" date="2016-06" db="UniProtKB">
        <authorList>
            <consortium name="WormBaseParasite"/>
        </authorList>
    </citation>
    <scope>IDENTIFICATION</scope>
</reference>
<proteinExistence type="predicted"/>
<dbReference type="WBParaSite" id="GPUH_0001808301-mRNA-1">
    <property type="protein sequence ID" value="GPUH_0001808301-mRNA-1"/>
    <property type="gene ID" value="GPUH_0001808301"/>
</dbReference>
<protein>
    <submittedName>
        <fullName evidence="1">Peptidase_M3 domain-containing protein</fullName>
    </submittedName>
</protein>
<sequence>LCKELPKRLTQEMQSAQFAEELSRERAKLAVRMKLMSGGKIVSEKKMGTNLSLIPAYGGFFDFLHVALADAVKIMTQLFPGFNPESLCWMPWTAEDLRRAIALRRAGTMQKFITEQYDEPTLEQRLREKEVWDSILTP</sequence>
<accession>A0A183EAR7</accession>